<reference evidence="2 3" key="1">
    <citation type="submission" date="2017-05" db="EMBL/GenBank/DDBJ databases">
        <authorList>
            <person name="Varghese N."/>
            <person name="Submissions S."/>
        </authorList>
    </citation>
    <scope>NUCLEOTIDE SEQUENCE [LARGE SCALE GENOMIC DNA]</scope>
    <source>
        <strain evidence="2 3">DSM 19036</strain>
    </source>
</reference>
<name>A0A521FTN9_9SPHI</name>
<dbReference type="Pfam" id="PF18730">
    <property type="entry name" value="HEPN_Cthe2314"/>
    <property type="match status" value="1"/>
</dbReference>
<organism evidence="2 3">
    <name type="scientific">Pedobacter westerhofensis</name>
    <dbReference type="NCBI Taxonomy" id="425512"/>
    <lineage>
        <taxon>Bacteria</taxon>
        <taxon>Pseudomonadati</taxon>
        <taxon>Bacteroidota</taxon>
        <taxon>Sphingobacteriia</taxon>
        <taxon>Sphingobacteriales</taxon>
        <taxon>Sphingobacteriaceae</taxon>
        <taxon>Pedobacter</taxon>
    </lineage>
</organism>
<dbReference type="EMBL" id="FXTN01000023">
    <property type="protein sequence ID" value="SMO99558.1"/>
    <property type="molecule type" value="Genomic_DNA"/>
</dbReference>
<accession>A0A521FTN9</accession>
<protein>
    <recommendedName>
        <fullName evidence="1">Cthe-2314-like HEPN domain-containing protein</fullName>
    </recommendedName>
</protein>
<dbReference type="Proteomes" id="UP000320300">
    <property type="component" value="Unassembled WGS sequence"/>
</dbReference>
<dbReference type="OrthoDB" id="747586at2"/>
<dbReference type="AlphaFoldDB" id="A0A521FTN9"/>
<evidence type="ECO:0000259" key="1">
    <source>
        <dbReference type="Pfam" id="PF18730"/>
    </source>
</evidence>
<dbReference type="RefSeq" id="WP_142531340.1">
    <property type="nucleotide sequence ID" value="NZ_CBCSJO010000021.1"/>
</dbReference>
<sequence>MRGFPEALALFEHNHYVNRLNFDYNAEIFYYHFSTVKDTVAQIMNIYYGLNIPTKKMYFNEKIAKKVPNATVIEVIENFLNKTSLAKEYRDSFTHRTPINYSDNRCSVEWTTSTITYYSAKDSYVKSPTIKANMDATIDLLAKMLDELKGLMP</sequence>
<evidence type="ECO:0000313" key="3">
    <source>
        <dbReference type="Proteomes" id="UP000320300"/>
    </source>
</evidence>
<dbReference type="InterPro" id="IPR041394">
    <property type="entry name" value="HEPN_Cthe2314"/>
</dbReference>
<feature type="domain" description="Cthe-2314-like HEPN" evidence="1">
    <location>
        <begin position="10"/>
        <end position="148"/>
    </location>
</feature>
<gene>
    <name evidence="2" type="ORF">SAMN06265348_12332</name>
</gene>
<proteinExistence type="predicted"/>
<keyword evidence="3" id="KW-1185">Reference proteome</keyword>
<evidence type="ECO:0000313" key="2">
    <source>
        <dbReference type="EMBL" id="SMO99558.1"/>
    </source>
</evidence>